<dbReference type="Pfam" id="PF12420">
    <property type="entry name" value="DUF3671"/>
    <property type="match status" value="1"/>
</dbReference>
<evidence type="ECO:0000313" key="4">
    <source>
        <dbReference type="Proteomes" id="UP000053562"/>
    </source>
</evidence>
<keyword evidence="2" id="KW-0732">Signal</keyword>
<feature type="signal peptide" evidence="2">
    <location>
        <begin position="1"/>
        <end position="25"/>
    </location>
</feature>
<evidence type="ECO:0008006" key="5">
    <source>
        <dbReference type="Google" id="ProtNLM"/>
    </source>
</evidence>
<organism evidence="3 4">
    <name type="scientific">Plasmodium vivax India VII</name>
    <dbReference type="NCBI Taxonomy" id="1077284"/>
    <lineage>
        <taxon>Eukaryota</taxon>
        <taxon>Sar</taxon>
        <taxon>Alveolata</taxon>
        <taxon>Apicomplexa</taxon>
        <taxon>Aconoidasida</taxon>
        <taxon>Haemosporida</taxon>
        <taxon>Plasmodiidae</taxon>
        <taxon>Plasmodium</taxon>
        <taxon>Plasmodium (Plasmodium)</taxon>
    </lineage>
</organism>
<feature type="region of interest" description="Disordered" evidence="1">
    <location>
        <begin position="58"/>
        <end position="77"/>
    </location>
</feature>
<dbReference type="AlphaFoldDB" id="A0A0J9VA76"/>
<dbReference type="OrthoDB" id="10380695at2759"/>
<dbReference type="EMBL" id="KQ234152">
    <property type="protein sequence ID" value="KMZ82973.1"/>
    <property type="molecule type" value="Genomic_DNA"/>
</dbReference>
<dbReference type="InterPro" id="IPR022139">
    <property type="entry name" value="Fam-L/Fam-M-like_plasmodium"/>
</dbReference>
<sequence>MNKLHLTFFLNIVSIIFLTWISHHGKNLGNHNIYLCMNSFNGNTWKVRNDRLLKNDDAKSEIGQSDPSNNITLPGEKNNLKDITGSSVIHEKVKMDTANSMHAYIKKLERGYANKKGL</sequence>
<reference evidence="3 4" key="1">
    <citation type="submission" date="2011-08" db="EMBL/GenBank/DDBJ databases">
        <title>The Genome Sequence of Plasmodium vivax India VII.</title>
        <authorList>
            <consortium name="The Broad Institute Genome Sequencing Platform"/>
            <consortium name="The Broad Institute Genome Sequencing Center for Infectious Disease"/>
            <person name="Neafsey D."/>
            <person name="Carlton J."/>
            <person name="Barnwell J."/>
            <person name="Collins W."/>
            <person name="Escalante A."/>
            <person name="Mullikin J."/>
            <person name="Saul A."/>
            <person name="Guigo R."/>
            <person name="Camara F."/>
            <person name="Young S.K."/>
            <person name="Zeng Q."/>
            <person name="Gargeya S."/>
            <person name="Fitzgerald M."/>
            <person name="Haas B."/>
            <person name="Abouelleil A."/>
            <person name="Alvarado L."/>
            <person name="Arachchi H.M."/>
            <person name="Berlin A."/>
            <person name="Brown A."/>
            <person name="Chapman S.B."/>
            <person name="Chen Z."/>
            <person name="Dunbar C."/>
            <person name="Freedman E."/>
            <person name="Gearin G."/>
            <person name="Gellesch M."/>
            <person name="Goldberg J."/>
            <person name="Griggs A."/>
            <person name="Gujja S."/>
            <person name="Heiman D."/>
            <person name="Howarth C."/>
            <person name="Larson L."/>
            <person name="Lui A."/>
            <person name="MacDonald P.J.P."/>
            <person name="Montmayeur A."/>
            <person name="Murphy C."/>
            <person name="Neiman D."/>
            <person name="Pearson M."/>
            <person name="Priest M."/>
            <person name="Roberts A."/>
            <person name="Saif S."/>
            <person name="Shea T."/>
            <person name="Shenoy N."/>
            <person name="Sisk P."/>
            <person name="Stolte C."/>
            <person name="Sykes S."/>
            <person name="Wortman J."/>
            <person name="Nusbaum C."/>
            <person name="Birren B."/>
        </authorList>
    </citation>
    <scope>NUCLEOTIDE SEQUENCE [LARGE SCALE GENOMIC DNA]</scope>
    <source>
        <strain evidence="3 4">India VII</strain>
    </source>
</reference>
<dbReference type="Proteomes" id="UP000053562">
    <property type="component" value="Unassembled WGS sequence"/>
</dbReference>
<feature type="compositionally biased region" description="Polar residues" evidence="1">
    <location>
        <begin position="62"/>
        <end position="72"/>
    </location>
</feature>
<accession>A0A0J9VA76</accession>
<evidence type="ECO:0000256" key="1">
    <source>
        <dbReference type="SAM" id="MobiDB-lite"/>
    </source>
</evidence>
<feature type="chain" id="PRO_5005324683" description="Pv-fam-d protein" evidence="2">
    <location>
        <begin position="26"/>
        <end position="118"/>
    </location>
</feature>
<proteinExistence type="predicted"/>
<name>A0A0J9VA76_PLAVI</name>
<evidence type="ECO:0000313" key="3">
    <source>
        <dbReference type="EMBL" id="KMZ82973.1"/>
    </source>
</evidence>
<evidence type="ECO:0000256" key="2">
    <source>
        <dbReference type="SAM" id="SignalP"/>
    </source>
</evidence>
<protein>
    <recommendedName>
        <fullName evidence="5">Pv-fam-d protein</fullName>
    </recommendedName>
</protein>
<gene>
    <name evidence="3" type="ORF">PVIIG_05268</name>
</gene>